<sequence>MGAPTRLKSTVILLFCVAGIYGSYLTQGVVQEALSTKQFGADGARFAYLSSLNAVQCWVCFLWAALLLVCFDKREPGVEYPPITAYWRPAVTNCVGPACGLHALKYISYPAQVLAKSSKLIPVMLMGSVLHGKRYSMLEYVCCLAISAGVGLFGMKSSSKVTGKLASPNAPLGYTLCLINLVLDGYTNAAQDEIHKRHKHGSALQMMCWMNFWCGLYYLPILFVFSNVGAELATFCLQHPEAAYDVLLFCLCGAVGQLFIFATIKRFGSLLNTLVTTTRKFFNILLSVMWNANPLLPQQWAAVLLVFTGLLVSSWTKSRRHAAPPKKAQ</sequence>
<evidence type="ECO:0000313" key="10">
    <source>
        <dbReference type="EMBL" id="KAI3436633.1"/>
    </source>
</evidence>
<feature type="transmembrane region" description="Helical" evidence="9">
    <location>
        <begin position="52"/>
        <end position="71"/>
    </location>
</feature>
<dbReference type="Pfam" id="PF08449">
    <property type="entry name" value="UAA"/>
    <property type="match status" value="1"/>
</dbReference>
<keyword evidence="8 9" id="KW-0472">Membrane</keyword>
<evidence type="ECO:0000256" key="2">
    <source>
        <dbReference type="ARBA" id="ARBA00008349"/>
    </source>
</evidence>
<dbReference type="GO" id="GO:0005460">
    <property type="term" value="F:UDP-glucose transmembrane transporter activity"/>
    <property type="evidence" value="ECO:0007669"/>
    <property type="project" value="TreeGrafter"/>
</dbReference>
<evidence type="ECO:0000256" key="4">
    <source>
        <dbReference type="ARBA" id="ARBA00022448"/>
    </source>
</evidence>
<comment type="similarity">
    <text evidence="3">Belongs to the nucleotide-sugar transporter family. SLC35B subfamily.</text>
</comment>
<dbReference type="InterPro" id="IPR013657">
    <property type="entry name" value="SCL35B1-4/HUT1"/>
</dbReference>
<keyword evidence="5 9" id="KW-0812">Transmembrane</keyword>
<comment type="similarity">
    <text evidence="2">Belongs to the nucleotide-sugar transporter family. UDP-galactose:UMP antiporter (TC 2.A.7.11) subfamily.</text>
</comment>
<dbReference type="SUPFAM" id="SSF103481">
    <property type="entry name" value="Multidrug resistance efflux transporter EmrE"/>
    <property type="match status" value="1"/>
</dbReference>
<dbReference type="OrthoDB" id="1601at2759"/>
<reference evidence="10" key="2">
    <citation type="submission" date="2020-11" db="EMBL/GenBank/DDBJ databases">
        <authorList>
            <person name="Cecchin M."/>
            <person name="Marcolungo L."/>
            <person name="Rossato M."/>
            <person name="Girolomoni L."/>
            <person name="Cosentino E."/>
            <person name="Cuine S."/>
            <person name="Li-Beisson Y."/>
            <person name="Delledonne M."/>
            <person name="Ballottari M."/>
        </authorList>
    </citation>
    <scope>NUCLEOTIDE SEQUENCE</scope>
    <source>
        <strain evidence="10">211/11P</strain>
        <tissue evidence="10">Whole cell</tissue>
    </source>
</reference>
<dbReference type="GO" id="GO:0005459">
    <property type="term" value="F:UDP-galactose transmembrane transporter activity"/>
    <property type="evidence" value="ECO:0007669"/>
    <property type="project" value="TreeGrafter"/>
</dbReference>
<reference evidence="10" key="1">
    <citation type="journal article" date="2019" name="Plant J.">
        <title>Chlorella vulgaris genome assembly and annotation reveals the molecular basis for metabolic acclimation to high light conditions.</title>
        <authorList>
            <person name="Cecchin M."/>
            <person name="Marcolungo L."/>
            <person name="Rossato M."/>
            <person name="Girolomoni L."/>
            <person name="Cosentino E."/>
            <person name="Cuine S."/>
            <person name="Li-Beisson Y."/>
            <person name="Delledonne M."/>
            <person name="Ballottari M."/>
        </authorList>
    </citation>
    <scope>NUCLEOTIDE SEQUENCE</scope>
    <source>
        <strain evidence="10">211/11P</strain>
    </source>
</reference>
<keyword evidence="4" id="KW-0813">Transport</keyword>
<dbReference type="PANTHER" id="PTHR10778:SF10">
    <property type="entry name" value="SOLUTE CARRIER FAMILY 35 MEMBER B1"/>
    <property type="match status" value="1"/>
</dbReference>
<keyword evidence="6" id="KW-0256">Endoplasmic reticulum</keyword>
<gene>
    <name evidence="10" type="ORF">D9Q98_006049</name>
</gene>
<evidence type="ECO:0000256" key="8">
    <source>
        <dbReference type="ARBA" id="ARBA00023136"/>
    </source>
</evidence>
<evidence type="ECO:0000256" key="7">
    <source>
        <dbReference type="ARBA" id="ARBA00022989"/>
    </source>
</evidence>
<feature type="transmembrane region" description="Helical" evidence="9">
    <location>
        <begin position="298"/>
        <end position="316"/>
    </location>
</feature>
<accession>A0A9D4Z166</accession>
<dbReference type="GO" id="GO:0005789">
    <property type="term" value="C:endoplasmic reticulum membrane"/>
    <property type="evidence" value="ECO:0007669"/>
    <property type="project" value="UniProtKB-SubCell"/>
</dbReference>
<dbReference type="Proteomes" id="UP001055712">
    <property type="component" value="Unassembled WGS sequence"/>
</dbReference>
<evidence type="ECO:0000256" key="5">
    <source>
        <dbReference type="ARBA" id="ARBA00022692"/>
    </source>
</evidence>
<keyword evidence="7 9" id="KW-1133">Transmembrane helix</keyword>
<dbReference type="AlphaFoldDB" id="A0A9D4Z166"/>
<name>A0A9D4Z166_CHLVU</name>
<dbReference type="EMBL" id="SIDB01000002">
    <property type="protein sequence ID" value="KAI3436633.1"/>
    <property type="molecule type" value="Genomic_DNA"/>
</dbReference>
<feature type="transmembrane region" description="Helical" evidence="9">
    <location>
        <begin position="208"/>
        <end position="230"/>
    </location>
</feature>
<evidence type="ECO:0000256" key="3">
    <source>
        <dbReference type="ARBA" id="ARBA00010694"/>
    </source>
</evidence>
<protein>
    <submittedName>
        <fullName evidence="10">Uncharacterized protein</fullName>
    </submittedName>
</protein>
<organism evidence="10 11">
    <name type="scientific">Chlorella vulgaris</name>
    <name type="common">Green alga</name>
    <dbReference type="NCBI Taxonomy" id="3077"/>
    <lineage>
        <taxon>Eukaryota</taxon>
        <taxon>Viridiplantae</taxon>
        <taxon>Chlorophyta</taxon>
        <taxon>core chlorophytes</taxon>
        <taxon>Trebouxiophyceae</taxon>
        <taxon>Chlorellales</taxon>
        <taxon>Chlorellaceae</taxon>
        <taxon>Chlorella clade</taxon>
        <taxon>Chlorella</taxon>
    </lineage>
</organism>
<proteinExistence type="inferred from homology"/>
<evidence type="ECO:0000256" key="1">
    <source>
        <dbReference type="ARBA" id="ARBA00004477"/>
    </source>
</evidence>
<keyword evidence="11" id="KW-1185">Reference proteome</keyword>
<evidence type="ECO:0000256" key="9">
    <source>
        <dbReference type="SAM" id="Phobius"/>
    </source>
</evidence>
<comment type="subcellular location">
    <subcellularLocation>
        <location evidence="1">Endoplasmic reticulum membrane</location>
        <topology evidence="1">Multi-pass membrane protein</topology>
    </subcellularLocation>
</comment>
<comment type="caution">
    <text evidence="10">The sequence shown here is derived from an EMBL/GenBank/DDBJ whole genome shotgun (WGS) entry which is preliminary data.</text>
</comment>
<dbReference type="PANTHER" id="PTHR10778">
    <property type="entry name" value="SOLUTE CARRIER FAMILY 35 MEMBER B"/>
    <property type="match status" value="1"/>
</dbReference>
<dbReference type="GO" id="GO:0000139">
    <property type="term" value="C:Golgi membrane"/>
    <property type="evidence" value="ECO:0007669"/>
    <property type="project" value="TreeGrafter"/>
</dbReference>
<feature type="transmembrane region" description="Helical" evidence="9">
    <location>
        <begin position="137"/>
        <end position="155"/>
    </location>
</feature>
<evidence type="ECO:0000256" key="6">
    <source>
        <dbReference type="ARBA" id="ARBA00022824"/>
    </source>
</evidence>
<evidence type="ECO:0000313" key="11">
    <source>
        <dbReference type="Proteomes" id="UP001055712"/>
    </source>
</evidence>
<dbReference type="InterPro" id="IPR037185">
    <property type="entry name" value="EmrE-like"/>
</dbReference>
<feature type="transmembrane region" description="Helical" evidence="9">
    <location>
        <begin position="242"/>
        <end position="264"/>
    </location>
</feature>